<dbReference type="Gene3D" id="1.10.287.1700">
    <property type="match status" value="1"/>
</dbReference>
<evidence type="ECO:0000256" key="2">
    <source>
        <dbReference type="SAM" id="MobiDB-lite"/>
    </source>
</evidence>
<accession>A0A6I6MLK7</accession>
<evidence type="ECO:0000256" key="1">
    <source>
        <dbReference type="SAM" id="Coils"/>
    </source>
</evidence>
<reference evidence="4" key="1">
    <citation type="submission" date="2019-12" db="EMBL/GenBank/DDBJ databases">
        <title>Complete genome of Terracaulis silvestris 0127_4.</title>
        <authorList>
            <person name="Vieira S."/>
            <person name="Riedel T."/>
            <person name="Sproer C."/>
            <person name="Pascual J."/>
            <person name="Boedeker C."/>
            <person name="Overmann J."/>
        </authorList>
    </citation>
    <scope>NUCLEOTIDE SEQUENCE [LARGE SCALE GENOMIC DNA]</scope>
    <source>
        <strain evidence="4">0127_4</strain>
    </source>
</reference>
<sequence>MKSLRTLLKLAERDLETLRREMAAMIQRQRIIEDRIAGHDQTIAREQALAQRDYESARVFGGYAAASLLRRRAMQSEGEIVGAEIERIRELITAAHVETSKFERLLELEEARAKARAEKRENEELDEFATMRAGRTREA</sequence>
<name>A0A6I6MLK7_9CAUL</name>
<evidence type="ECO:0000313" key="4">
    <source>
        <dbReference type="Proteomes" id="UP000431269"/>
    </source>
</evidence>
<dbReference type="Proteomes" id="UP000431269">
    <property type="component" value="Chromosome"/>
</dbReference>
<gene>
    <name evidence="3" type="ORF">DSM104635_00399</name>
</gene>
<keyword evidence="3" id="KW-0966">Cell projection</keyword>
<organism evidence="3 4">
    <name type="scientific">Terricaulis silvestris</name>
    <dbReference type="NCBI Taxonomy" id="2686094"/>
    <lineage>
        <taxon>Bacteria</taxon>
        <taxon>Pseudomonadati</taxon>
        <taxon>Pseudomonadota</taxon>
        <taxon>Alphaproteobacteria</taxon>
        <taxon>Caulobacterales</taxon>
        <taxon>Caulobacteraceae</taxon>
        <taxon>Terricaulis</taxon>
    </lineage>
</organism>
<protein>
    <submittedName>
        <fullName evidence="3">Flagellar export protein FliJ</fullName>
    </submittedName>
</protein>
<keyword evidence="3" id="KW-0282">Flagellum</keyword>
<dbReference type="AlphaFoldDB" id="A0A6I6MLK7"/>
<dbReference type="RefSeq" id="WP_158764585.1">
    <property type="nucleotide sequence ID" value="NZ_CP047045.1"/>
</dbReference>
<dbReference type="EMBL" id="CP047045">
    <property type="protein sequence ID" value="QGZ93587.1"/>
    <property type="molecule type" value="Genomic_DNA"/>
</dbReference>
<feature type="coiled-coil region" evidence="1">
    <location>
        <begin position="1"/>
        <end position="35"/>
    </location>
</feature>
<keyword evidence="1" id="KW-0175">Coiled coil</keyword>
<keyword evidence="4" id="KW-1185">Reference proteome</keyword>
<dbReference type="KEGG" id="tsv:DSM104635_00399"/>
<keyword evidence="3" id="KW-0969">Cilium</keyword>
<feature type="region of interest" description="Disordered" evidence="2">
    <location>
        <begin position="116"/>
        <end position="139"/>
    </location>
</feature>
<dbReference type="InterPro" id="IPR053716">
    <property type="entry name" value="Flag_assembly_chemotaxis_eff"/>
</dbReference>
<proteinExistence type="predicted"/>
<evidence type="ECO:0000313" key="3">
    <source>
        <dbReference type="EMBL" id="QGZ93587.1"/>
    </source>
</evidence>